<feature type="transmembrane region" description="Helical" evidence="1">
    <location>
        <begin position="256"/>
        <end position="274"/>
    </location>
</feature>
<keyword evidence="4" id="KW-1185">Reference proteome</keyword>
<evidence type="ECO:0000259" key="2">
    <source>
        <dbReference type="Pfam" id="PF14258"/>
    </source>
</evidence>
<reference evidence="3 4" key="1">
    <citation type="submission" date="2018-10" db="EMBL/GenBank/DDBJ databases">
        <title>Genomic Encyclopedia of Archaeal and Bacterial Type Strains, Phase II (KMG-II): from individual species to whole genera.</title>
        <authorList>
            <person name="Goeker M."/>
        </authorList>
    </citation>
    <scope>NUCLEOTIDE SEQUENCE [LARGE SCALE GENOMIC DNA]</scope>
    <source>
        <strain evidence="3 4">DSM 18602</strain>
    </source>
</reference>
<feature type="domain" description="DUF4350" evidence="2">
    <location>
        <begin position="39"/>
        <end position="216"/>
    </location>
</feature>
<organism evidence="3 4">
    <name type="scientific">Mucilaginibacter gracilis</name>
    <dbReference type="NCBI Taxonomy" id="423350"/>
    <lineage>
        <taxon>Bacteria</taxon>
        <taxon>Pseudomonadati</taxon>
        <taxon>Bacteroidota</taxon>
        <taxon>Sphingobacteriia</taxon>
        <taxon>Sphingobacteriales</taxon>
        <taxon>Sphingobacteriaceae</taxon>
        <taxon>Mucilaginibacter</taxon>
    </lineage>
</organism>
<keyword evidence="1" id="KW-0812">Transmembrane</keyword>
<sequence length="391" mass="44872">MKDLKFYILGATILLVFYLMAQYNRPKALDWTETLSNTDKIPFGTYVLYNRVTDVFPGASVTAYREPVYNVVTNSKAKNATYIIINNVVVLNEYDYDKLTQYIKKGNDVFIAAEIFGTYLNKKLKISTSAEPQTADPIRIGFVSRYLNTYKYAVDKGCTDRYFSKFDTAQAVVIGKNENEHSNYLKFSMGKGNLYLNSNPLMFSNYSILQDQGAAYVPIALSYLKNNGSLLWDEYYSRGRDGESDSSLRVFIRNSSLRAALYIALFSLLFFVIYEAKRRQRIIPVIEPLRNSTLEFVNVVGQVYYEQRNNSNIATKKVTYFLEHLRSKYGLKTNVLNEEFLTLLAQKSGVDTALLHELLRQITFVRSNAPVNDSELIALNKNIEQFYSQSR</sequence>
<evidence type="ECO:0000313" key="4">
    <source>
        <dbReference type="Proteomes" id="UP000268007"/>
    </source>
</evidence>
<proteinExistence type="predicted"/>
<keyword evidence="1" id="KW-0472">Membrane</keyword>
<dbReference type="RefSeq" id="WP_121201664.1">
    <property type="nucleotide sequence ID" value="NZ_RBKU01000001.1"/>
</dbReference>
<accession>A0A495J9D4</accession>
<comment type="caution">
    <text evidence="3">The sequence shown here is derived from an EMBL/GenBank/DDBJ whole genome shotgun (WGS) entry which is preliminary data.</text>
</comment>
<dbReference type="Pfam" id="PF14258">
    <property type="entry name" value="DUF4350"/>
    <property type="match status" value="1"/>
</dbReference>
<evidence type="ECO:0000313" key="3">
    <source>
        <dbReference type="EMBL" id="RKR85626.1"/>
    </source>
</evidence>
<dbReference type="Proteomes" id="UP000268007">
    <property type="component" value="Unassembled WGS sequence"/>
</dbReference>
<dbReference type="EMBL" id="RBKU01000001">
    <property type="protein sequence ID" value="RKR85626.1"/>
    <property type="molecule type" value="Genomic_DNA"/>
</dbReference>
<gene>
    <name evidence="3" type="ORF">BDD43_5897</name>
</gene>
<evidence type="ECO:0000256" key="1">
    <source>
        <dbReference type="SAM" id="Phobius"/>
    </source>
</evidence>
<dbReference type="AlphaFoldDB" id="A0A495J9D4"/>
<dbReference type="OrthoDB" id="1111222at2"/>
<name>A0A495J9D4_9SPHI</name>
<dbReference type="InterPro" id="IPR025646">
    <property type="entry name" value="DUF4350"/>
</dbReference>
<protein>
    <submittedName>
        <fullName evidence="3">Uncharacterized protein DUF4350</fullName>
    </submittedName>
</protein>
<keyword evidence="1" id="KW-1133">Transmembrane helix</keyword>